<keyword evidence="2 3" id="KW-0690">Ribosome biogenesis</keyword>
<dbReference type="eggNOG" id="COG0779">
    <property type="taxonomic scope" value="Bacteria"/>
</dbReference>
<dbReference type="Pfam" id="PF02576">
    <property type="entry name" value="RimP_N"/>
    <property type="match status" value="1"/>
</dbReference>
<dbReference type="Gene3D" id="2.30.30.180">
    <property type="entry name" value="Ribosome maturation factor RimP, C-terminal domain"/>
    <property type="match status" value="1"/>
</dbReference>
<keyword evidence="7" id="KW-1185">Reference proteome</keyword>
<evidence type="ECO:0000313" key="6">
    <source>
        <dbReference type="EMBL" id="BAM07264.1"/>
    </source>
</evidence>
<dbReference type="CDD" id="cd01734">
    <property type="entry name" value="YlxS_C"/>
    <property type="match status" value="1"/>
</dbReference>
<dbReference type="PANTHER" id="PTHR33867">
    <property type="entry name" value="RIBOSOME MATURATION FACTOR RIMP"/>
    <property type="match status" value="1"/>
</dbReference>
<dbReference type="GO" id="GO:0005829">
    <property type="term" value="C:cytosol"/>
    <property type="evidence" value="ECO:0007669"/>
    <property type="project" value="TreeGrafter"/>
</dbReference>
<dbReference type="EMBL" id="AP012342">
    <property type="protein sequence ID" value="BAM07264.1"/>
    <property type="molecule type" value="Genomic_DNA"/>
</dbReference>
<dbReference type="OrthoDB" id="9805006at2"/>
<dbReference type="InterPro" id="IPR035956">
    <property type="entry name" value="RimP_N_sf"/>
</dbReference>
<dbReference type="GO" id="GO:0006412">
    <property type="term" value="P:translation"/>
    <property type="evidence" value="ECO:0007669"/>
    <property type="project" value="TreeGrafter"/>
</dbReference>
<evidence type="ECO:0000259" key="5">
    <source>
        <dbReference type="Pfam" id="PF17384"/>
    </source>
</evidence>
<evidence type="ECO:0000259" key="4">
    <source>
        <dbReference type="Pfam" id="PF02576"/>
    </source>
</evidence>
<dbReference type="HOGENOM" id="CLU_070525_2_2_0"/>
<evidence type="ECO:0000256" key="1">
    <source>
        <dbReference type="ARBA" id="ARBA00022490"/>
    </source>
</evidence>
<reference evidence="6 7" key="1">
    <citation type="journal article" date="2012" name="J. Bacteriol.">
        <title>Complete Genome Sequence of Leptospirillum ferrooxidans Strain C2-3, Isolated from a Fresh Volcanic Ash Deposit on the Island of Miyake, Japan.</title>
        <authorList>
            <person name="Fujimura R."/>
            <person name="Sato Y."/>
            <person name="Nishizawa T."/>
            <person name="Oshima K."/>
            <person name="Kim S.-W."/>
            <person name="Hattori M."/>
            <person name="Kamijo T."/>
            <person name="Ohta H."/>
        </authorList>
    </citation>
    <scope>NUCLEOTIDE SEQUENCE [LARGE SCALE GENOMIC DNA]</scope>
    <source>
        <strain evidence="6 7">C2-3</strain>
    </source>
</reference>
<dbReference type="InterPro" id="IPR028998">
    <property type="entry name" value="RimP_C"/>
</dbReference>
<evidence type="ECO:0000256" key="2">
    <source>
        <dbReference type="ARBA" id="ARBA00022517"/>
    </source>
</evidence>
<dbReference type="SUPFAM" id="SSF75420">
    <property type="entry name" value="YhbC-like, N-terminal domain"/>
    <property type="match status" value="1"/>
</dbReference>
<dbReference type="AlphaFoldDB" id="I0IPR5"/>
<dbReference type="Proteomes" id="UP000007382">
    <property type="component" value="Chromosome"/>
</dbReference>
<dbReference type="HAMAP" id="MF_01077">
    <property type="entry name" value="RimP"/>
    <property type="match status" value="1"/>
</dbReference>
<reference evidence="7" key="2">
    <citation type="submission" date="2012-03" db="EMBL/GenBank/DDBJ databases">
        <title>The complete genome sequence of the pioneer microbe on fresh volcanic deposit, Leptospirillum ferrooxidans strain C2-3.</title>
        <authorList>
            <person name="Fujimura R."/>
            <person name="Sato Y."/>
            <person name="Nishizawa T."/>
            <person name="Nanba K."/>
            <person name="Oshima K."/>
            <person name="Hattori M."/>
            <person name="Kamijo T."/>
            <person name="Ohta H."/>
        </authorList>
    </citation>
    <scope>NUCLEOTIDE SEQUENCE [LARGE SCALE GENOMIC DNA]</scope>
    <source>
        <strain evidence="7">C2-3</strain>
    </source>
</reference>
<accession>I0IPR5</accession>
<dbReference type="RefSeq" id="WP_014449749.1">
    <property type="nucleotide sequence ID" value="NC_017094.1"/>
</dbReference>
<dbReference type="InterPro" id="IPR003728">
    <property type="entry name" value="Ribosome_maturation_RimP"/>
</dbReference>
<feature type="domain" description="Ribosome maturation factor RimP N-terminal" evidence="4">
    <location>
        <begin position="16"/>
        <end position="84"/>
    </location>
</feature>
<dbReference type="Pfam" id="PF17384">
    <property type="entry name" value="DUF150_C"/>
    <property type="match status" value="1"/>
</dbReference>
<dbReference type="PATRIC" id="fig|1162668.3.peg.1881"/>
<dbReference type="GO" id="GO:0000028">
    <property type="term" value="P:ribosomal small subunit assembly"/>
    <property type="evidence" value="ECO:0007669"/>
    <property type="project" value="TreeGrafter"/>
</dbReference>
<dbReference type="InterPro" id="IPR028989">
    <property type="entry name" value="RimP_N"/>
</dbReference>
<dbReference type="SUPFAM" id="SSF74942">
    <property type="entry name" value="YhbC-like, C-terminal domain"/>
    <property type="match status" value="1"/>
</dbReference>
<name>I0IPR5_LEPFC</name>
<feature type="domain" description="Ribosome maturation factor RimP C-terminal" evidence="5">
    <location>
        <begin position="87"/>
        <end position="151"/>
    </location>
</feature>
<dbReference type="Gene3D" id="3.30.300.70">
    <property type="entry name" value="RimP-like superfamily, N-terminal"/>
    <property type="match status" value="1"/>
</dbReference>
<comment type="similarity">
    <text evidence="3">Belongs to the RimP family.</text>
</comment>
<protein>
    <recommendedName>
        <fullName evidence="3">Ribosome maturation factor RimP</fullName>
    </recommendedName>
</protein>
<dbReference type="STRING" id="1162668.LFE_1582"/>
<dbReference type="PANTHER" id="PTHR33867:SF1">
    <property type="entry name" value="RIBOSOME MATURATION FACTOR RIMP"/>
    <property type="match status" value="1"/>
</dbReference>
<organism evidence="6 7">
    <name type="scientific">Leptospirillum ferrooxidans (strain C2-3)</name>
    <dbReference type="NCBI Taxonomy" id="1162668"/>
    <lineage>
        <taxon>Bacteria</taxon>
        <taxon>Pseudomonadati</taxon>
        <taxon>Nitrospirota</taxon>
        <taxon>Nitrospiria</taxon>
        <taxon>Nitrospirales</taxon>
        <taxon>Nitrospiraceae</taxon>
        <taxon>Leptospirillum</taxon>
    </lineage>
</organism>
<comment type="subcellular location">
    <subcellularLocation>
        <location evidence="3">Cytoplasm</location>
    </subcellularLocation>
</comment>
<gene>
    <name evidence="3" type="primary">rimP</name>
    <name evidence="6" type="ordered locus">LFE_1582</name>
</gene>
<dbReference type="InterPro" id="IPR036847">
    <property type="entry name" value="RimP_C_sf"/>
</dbReference>
<keyword evidence="1 3" id="KW-0963">Cytoplasm</keyword>
<evidence type="ECO:0000256" key="3">
    <source>
        <dbReference type="HAMAP-Rule" id="MF_01077"/>
    </source>
</evidence>
<sequence length="164" mass="18331">MNNLDPTFNLEQEIRVLLSPLGIELHSLDLPKRQGGVVRVTLDEPGGINLDRLEIASRRIADLLDLTDPIPFRYRLEVGSPGLDRILKVPEELFVNVGRTVKIKTVNPVNGQKVFRGKIESADSIGVRLTVPSGKKFVTESIPLSEIKEVQAQFWEDAPPKEEK</sequence>
<dbReference type="KEGG" id="lfc:LFE_1582"/>
<comment type="function">
    <text evidence="3">Required for maturation of 30S ribosomal subunits.</text>
</comment>
<proteinExistence type="inferred from homology"/>
<evidence type="ECO:0000313" key="7">
    <source>
        <dbReference type="Proteomes" id="UP000007382"/>
    </source>
</evidence>